<dbReference type="InterPro" id="IPR012505">
    <property type="entry name" value="YbbR"/>
</dbReference>
<name>A0A809REB2_9BACT</name>
<dbReference type="PANTHER" id="PTHR37804">
    <property type="entry name" value="CDAA REGULATORY PROTEIN CDAR"/>
    <property type="match status" value="1"/>
</dbReference>
<dbReference type="EMBL" id="AP021858">
    <property type="protein sequence ID" value="BBO22745.1"/>
    <property type="molecule type" value="Genomic_DNA"/>
</dbReference>
<gene>
    <name evidence="1" type="ORF">NPRO_03400</name>
</gene>
<protein>
    <recommendedName>
        <fullName evidence="3">YbbR family protein</fullName>
    </recommendedName>
</protein>
<dbReference type="Gene3D" id="2.170.120.40">
    <property type="entry name" value="YbbR-like domain"/>
    <property type="match status" value="2"/>
</dbReference>
<evidence type="ECO:0000313" key="1">
    <source>
        <dbReference type="EMBL" id="BBO22745.1"/>
    </source>
</evidence>
<dbReference type="Gene3D" id="2.170.120.30">
    <property type="match status" value="1"/>
</dbReference>
<dbReference type="InterPro" id="IPR053154">
    <property type="entry name" value="c-di-AMP_regulator"/>
</dbReference>
<dbReference type="AlphaFoldDB" id="A0A809REB2"/>
<reference evidence="1" key="1">
    <citation type="journal article" name="DNA Res.">
        <title>The physiological potential of anammox bacteria as revealed by their core genome structure.</title>
        <authorList>
            <person name="Okubo T."/>
            <person name="Toyoda A."/>
            <person name="Fukuhara K."/>
            <person name="Uchiyama I."/>
            <person name="Harigaya Y."/>
            <person name="Kuroiwa M."/>
            <person name="Suzuki T."/>
            <person name="Murakami Y."/>
            <person name="Suwa Y."/>
            <person name="Takami H."/>
        </authorList>
    </citation>
    <scope>NUCLEOTIDE SEQUENCE</scope>
    <source>
        <strain evidence="1">317325-2</strain>
    </source>
</reference>
<dbReference type="Proteomes" id="UP000662873">
    <property type="component" value="Chromosome"/>
</dbReference>
<sequence>MLILTSIVLGLSLWLYVRSLESTKVPITVAAQLYVSGKSADIDVAEIPTTVSATLYVPLEDRDKIDPKSIKVRAVVDLSGAEEGIAEYPVSLEVPSELRKYKWEVENRIVVAIEQVAQESKMVAVVESGEAPTGLELGAVTVQPESVTISGPKSVVSKVDTVRVLLLLSNVETGKTYTLPVEVFDENGKPITGIRVVPDAVSVSPALSPMQPRRTLLVSPKWTGQPAPGFVVAALEVNPNEVTVQGERKRLSDMRTIETEPVDLTGLKENTVRSVRLKLPAGVSVMGRDRIEIRIKIDPIPVAEPPPPGDG</sequence>
<accession>A0A809REB2</accession>
<dbReference type="KEGG" id="npy:NPRO_03400"/>
<proteinExistence type="predicted"/>
<organism evidence="1 2">
    <name type="scientific">Candidatus Nitrosymbiomonas proteolyticus</name>
    <dbReference type="NCBI Taxonomy" id="2608984"/>
    <lineage>
        <taxon>Bacteria</taxon>
        <taxon>Bacillati</taxon>
        <taxon>Armatimonadota</taxon>
        <taxon>Armatimonadota incertae sedis</taxon>
        <taxon>Candidatus Nitrosymbiomonas</taxon>
    </lineage>
</organism>
<evidence type="ECO:0008006" key="3">
    <source>
        <dbReference type="Google" id="ProtNLM"/>
    </source>
</evidence>
<dbReference type="PANTHER" id="PTHR37804:SF1">
    <property type="entry name" value="CDAA REGULATORY PROTEIN CDAR"/>
    <property type="match status" value="1"/>
</dbReference>
<dbReference type="Pfam" id="PF07949">
    <property type="entry name" value="YbbR"/>
    <property type="match status" value="2"/>
</dbReference>
<evidence type="ECO:0000313" key="2">
    <source>
        <dbReference type="Proteomes" id="UP000662873"/>
    </source>
</evidence>